<evidence type="ECO:0000256" key="8">
    <source>
        <dbReference type="ARBA" id="ARBA00022691"/>
    </source>
</evidence>
<evidence type="ECO:0000256" key="5">
    <source>
        <dbReference type="ARBA" id="ARBA00022490"/>
    </source>
</evidence>
<organism evidence="13 14">
    <name type="scientific">Streptomyces blastmyceticus</name>
    <dbReference type="NCBI Taxonomy" id="68180"/>
    <lineage>
        <taxon>Bacteria</taxon>
        <taxon>Bacillati</taxon>
        <taxon>Actinomycetota</taxon>
        <taxon>Actinomycetes</taxon>
        <taxon>Kitasatosporales</taxon>
        <taxon>Streptomycetaceae</taxon>
        <taxon>Streptomyces</taxon>
    </lineage>
</organism>
<dbReference type="Proteomes" id="UP001500063">
    <property type="component" value="Unassembled WGS sequence"/>
</dbReference>
<accession>A0ABN0WS73</accession>
<evidence type="ECO:0000256" key="1">
    <source>
        <dbReference type="ARBA" id="ARBA00004496"/>
    </source>
</evidence>
<protein>
    <recommendedName>
        <fullName evidence="4">Protein-L-isoaspartate O-methyltransferase</fullName>
        <ecNumber evidence="3">2.1.1.77</ecNumber>
    </recommendedName>
    <alternativeName>
        <fullName evidence="11">L-isoaspartyl protein carboxyl methyltransferase</fullName>
    </alternativeName>
    <alternativeName>
        <fullName evidence="9">Protein L-isoaspartyl methyltransferase</fullName>
    </alternativeName>
    <alternativeName>
        <fullName evidence="10">Protein-beta-aspartate methyltransferase</fullName>
    </alternativeName>
</protein>
<dbReference type="InterPro" id="IPR029063">
    <property type="entry name" value="SAM-dependent_MTases_sf"/>
</dbReference>
<name>A0ABN0WS73_9ACTN</name>
<comment type="caution">
    <text evidence="13">The sequence shown here is derived from an EMBL/GenBank/DDBJ whole genome shotgun (WGS) entry which is preliminary data.</text>
</comment>
<evidence type="ECO:0000256" key="11">
    <source>
        <dbReference type="ARBA" id="ARBA00031350"/>
    </source>
</evidence>
<proteinExistence type="inferred from homology"/>
<evidence type="ECO:0000256" key="4">
    <source>
        <dbReference type="ARBA" id="ARBA00013346"/>
    </source>
</evidence>
<feature type="region of interest" description="Disordered" evidence="12">
    <location>
        <begin position="1"/>
        <end position="26"/>
    </location>
</feature>
<dbReference type="GO" id="GO:0008168">
    <property type="term" value="F:methyltransferase activity"/>
    <property type="evidence" value="ECO:0007669"/>
    <property type="project" value="UniProtKB-KW"/>
</dbReference>
<keyword evidence="7" id="KW-0808">Transferase</keyword>
<keyword evidence="8" id="KW-0949">S-adenosyl-L-methionine</keyword>
<reference evidence="13 14" key="1">
    <citation type="journal article" date="2019" name="Int. J. Syst. Evol. Microbiol.">
        <title>The Global Catalogue of Microorganisms (GCM) 10K type strain sequencing project: providing services to taxonomists for standard genome sequencing and annotation.</title>
        <authorList>
            <consortium name="The Broad Institute Genomics Platform"/>
            <consortium name="The Broad Institute Genome Sequencing Center for Infectious Disease"/>
            <person name="Wu L."/>
            <person name="Ma J."/>
        </authorList>
    </citation>
    <scope>NUCLEOTIDE SEQUENCE [LARGE SCALE GENOMIC DNA]</scope>
    <source>
        <strain evidence="13 14">JCM 4565</strain>
    </source>
</reference>
<evidence type="ECO:0000256" key="6">
    <source>
        <dbReference type="ARBA" id="ARBA00022603"/>
    </source>
</evidence>
<keyword evidence="14" id="KW-1185">Reference proteome</keyword>
<evidence type="ECO:0000256" key="12">
    <source>
        <dbReference type="SAM" id="MobiDB-lite"/>
    </source>
</evidence>
<dbReference type="InterPro" id="IPR026448">
    <property type="entry name" value="Methyltr_grasp"/>
</dbReference>
<dbReference type="EC" id="2.1.1.77" evidence="3"/>
<keyword evidence="5" id="KW-0963">Cytoplasm</keyword>
<evidence type="ECO:0000256" key="10">
    <source>
        <dbReference type="ARBA" id="ARBA00031323"/>
    </source>
</evidence>
<dbReference type="PANTHER" id="PTHR11579:SF0">
    <property type="entry name" value="PROTEIN-L-ISOASPARTATE(D-ASPARTATE) O-METHYLTRANSFERASE"/>
    <property type="match status" value="1"/>
</dbReference>
<evidence type="ECO:0000256" key="3">
    <source>
        <dbReference type="ARBA" id="ARBA00011890"/>
    </source>
</evidence>
<dbReference type="NCBIfam" id="TIGR04188">
    <property type="entry name" value="methyltr_grsp"/>
    <property type="match status" value="1"/>
</dbReference>
<dbReference type="CDD" id="cd02440">
    <property type="entry name" value="AdoMet_MTases"/>
    <property type="match status" value="1"/>
</dbReference>
<sequence length="332" mass="35418">MTQLDGHVTPDATDGPVTGFPTSSSTMPSTVVGMLEALDVDDGMKALEIGTGTGYSTGLLCHRLGEDNVTSVEVDPAVSGRADTALEAAGYSTWTVTGDGLLGHPRNAPYDRTIATCAVRRIPYTWVRQTRPGGIVLATVGPSSWSYGTGLAKLTVQEDGTAEGRIIGRTSFMPARAEAPALLSGDLAARAAYADTERTTGVSPDLLKDWMPAFLAQLAAPGAQLVRALSDSRETVYLFDTGREAFAALTADKEGWTVRQGGPVALWDAVEEAVAAWREAGKPDITSVRMQVTREANAYWIGGQKITTATRSHGIEHRPALRWRHRHQPLSD</sequence>
<dbReference type="SUPFAM" id="SSF53335">
    <property type="entry name" value="S-adenosyl-L-methionine-dependent methyltransferases"/>
    <property type="match status" value="1"/>
</dbReference>
<dbReference type="Pfam" id="PF01135">
    <property type="entry name" value="PCMT"/>
    <property type="match status" value="1"/>
</dbReference>
<evidence type="ECO:0000313" key="14">
    <source>
        <dbReference type="Proteomes" id="UP001500063"/>
    </source>
</evidence>
<evidence type="ECO:0000313" key="13">
    <source>
        <dbReference type="EMBL" id="GAA0345437.1"/>
    </source>
</evidence>
<comment type="subcellular location">
    <subcellularLocation>
        <location evidence="1">Cytoplasm</location>
    </subcellularLocation>
</comment>
<dbReference type="InterPro" id="IPR000682">
    <property type="entry name" value="PCMT"/>
</dbReference>
<comment type="similarity">
    <text evidence="2">Belongs to the methyltransferase superfamily. L-isoaspartyl/D-aspartyl protein methyltransferase family.</text>
</comment>
<evidence type="ECO:0000256" key="7">
    <source>
        <dbReference type="ARBA" id="ARBA00022679"/>
    </source>
</evidence>
<evidence type="ECO:0000256" key="2">
    <source>
        <dbReference type="ARBA" id="ARBA00005369"/>
    </source>
</evidence>
<keyword evidence="6 13" id="KW-0489">Methyltransferase</keyword>
<dbReference type="EMBL" id="BAAABW010000013">
    <property type="protein sequence ID" value="GAA0345437.1"/>
    <property type="molecule type" value="Genomic_DNA"/>
</dbReference>
<dbReference type="PANTHER" id="PTHR11579">
    <property type="entry name" value="PROTEIN-L-ISOASPARTATE O-METHYLTRANSFERASE"/>
    <property type="match status" value="1"/>
</dbReference>
<gene>
    <name evidence="13" type="ORF">GCM10010319_22180</name>
</gene>
<dbReference type="Gene3D" id="3.40.50.150">
    <property type="entry name" value="Vaccinia Virus protein VP39"/>
    <property type="match status" value="1"/>
</dbReference>
<dbReference type="GO" id="GO:0032259">
    <property type="term" value="P:methylation"/>
    <property type="evidence" value="ECO:0007669"/>
    <property type="project" value="UniProtKB-KW"/>
</dbReference>
<evidence type="ECO:0000256" key="9">
    <source>
        <dbReference type="ARBA" id="ARBA00030757"/>
    </source>
</evidence>